<dbReference type="AlphaFoldDB" id="A0A7J7FDX6"/>
<feature type="non-terminal residue" evidence="1">
    <location>
        <position position="83"/>
    </location>
</feature>
<accession>A0A7J7FDX6</accession>
<evidence type="ECO:0000313" key="2">
    <source>
        <dbReference type="Proteomes" id="UP000551758"/>
    </source>
</evidence>
<reference evidence="1 2" key="1">
    <citation type="journal article" date="2020" name="Mol. Biol. Evol.">
        <title>Interspecific Gene Flow and the Evolution of Specialization in Black and White Rhinoceros.</title>
        <authorList>
            <person name="Moodley Y."/>
            <person name="Westbury M.V."/>
            <person name="Russo I.M."/>
            <person name="Gopalakrishnan S."/>
            <person name="Rakotoarivelo A."/>
            <person name="Olsen R.A."/>
            <person name="Prost S."/>
            <person name="Tunstall T."/>
            <person name="Ryder O.A."/>
            <person name="Dalen L."/>
            <person name="Bruford M.W."/>
        </authorList>
    </citation>
    <scope>NUCLEOTIDE SEQUENCE [LARGE SCALE GENOMIC DNA]</scope>
    <source>
        <strain evidence="1">SBR-YM</strain>
        <tissue evidence="1">Skin</tissue>
    </source>
</reference>
<organism evidence="1 2">
    <name type="scientific">Diceros bicornis minor</name>
    <name type="common">South-central black rhinoceros</name>
    <dbReference type="NCBI Taxonomy" id="77932"/>
    <lineage>
        <taxon>Eukaryota</taxon>
        <taxon>Metazoa</taxon>
        <taxon>Chordata</taxon>
        <taxon>Craniata</taxon>
        <taxon>Vertebrata</taxon>
        <taxon>Euteleostomi</taxon>
        <taxon>Mammalia</taxon>
        <taxon>Eutheria</taxon>
        <taxon>Laurasiatheria</taxon>
        <taxon>Perissodactyla</taxon>
        <taxon>Rhinocerotidae</taxon>
        <taxon>Diceros</taxon>
    </lineage>
</organism>
<sequence length="83" mass="9535">MSCQIQQNYSFQSEFIASCLVNLHQPPIPPSFLLDLDFHPDGVALRGMGHFPLTHPWDFLENYFLDKEMGDHLTILHRLAGPQ</sequence>
<dbReference type="Proteomes" id="UP000551758">
    <property type="component" value="Unassembled WGS sequence"/>
</dbReference>
<gene>
    <name evidence="1" type="ORF">HPG69_011327</name>
</gene>
<evidence type="ECO:0000313" key="1">
    <source>
        <dbReference type="EMBL" id="KAF5926200.1"/>
    </source>
</evidence>
<name>A0A7J7FDX6_DICBM</name>
<comment type="caution">
    <text evidence="1">The sequence shown here is derived from an EMBL/GenBank/DDBJ whole genome shotgun (WGS) entry which is preliminary data.</text>
</comment>
<proteinExistence type="predicted"/>
<keyword evidence="2" id="KW-1185">Reference proteome</keyword>
<dbReference type="EMBL" id="JACDTQ010000773">
    <property type="protein sequence ID" value="KAF5926200.1"/>
    <property type="molecule type" value="Genomic_DNA"/>
</dbReference>
<protein>
    <submittedName>
        <fullName evidence="1">Uncharacterized protein</fullName>
    </submittedName>
</protein>